<dbReference type="AlphaFoldDB" id="A0A844XBH9"/>
<dbReference type="SUPFAM" id="SSF56935">
    <property type="entry name" value="Porins"/>
    <property type="match status" value="1"/>
</dbReference>
<dbReference type="PROSITE" id="PS52016">
    <property type="entry name" value="TONB_DEPENDENT_REC_3"/>
    <property type="match status" value="1"/>
</dbReference>
<keyword evidence="5 11" id="KW-0812">Transmembrane</keyword>
<gene>
    <name evidence="16" type="ORF">GRF63_04395</name>
</gene>
<keyword evidence="7" id="KW-0406">Ion transport</keyword>
<feature type="domain" description="TonB-dependent receptor-like beta-barrel" evidence="14">
    <location>
        <begin position="344"/>
        <end position="787"/>
    </location>
</feature>
<evidence type="ECO:0000313" key="16">
    <source>
        <dbReference type="EMBL" id="MWV27139.1"/>
    </source>
</evidence>
<evidence type="ECO:0000259" key="15">
    <source>
        <dbReference type="Pfam" id="PF07715"/>
    </source>
</evidence>
<dbReference type="PANTHER" id="PTHR32552:SF81">
    <property type="entry name" value="TONB-DEPENDENT OUTER MEMBRANE RECEPTOR"/>
    <property type="match status" value="1"/>
</dbReference>
<keyword evidence="8 12" id="KW-0798">TonB box</keyword>
<keyword evidence="6" id="KW-0408">Iron</keyword>
<sequence length="835" mass="90587">MRLWPMARRRQAGGHGAPLPRVKIEGSTQIIGPAAMPEKHVGTIIRGNEGMTGMTIYAAARLAKRALLRATMLSGGFAGAALMIPAGTAFAQADVQDEEVQAEQIDENVILVSARRKVETLTEIPSSITSYSSEFLERQNVTSFVDYASKVPNLSFQPGQGGSNLWAGDRETAIRGVAGKGTTSFYIDDTPVPSSVSPQVLNLDRIEVLKGPQGTLFGASSMGGNLRYITRKPSFTDDDGTVSVQGGFTKDGGFDYDANFRKNTVLVEDRLALNVAAGYLQDSGFITRRFPDSTGSLVSKDDEGRNRVLSGSVALRARLTDTLEVTASFIGQRSRLNGFPGAYLPLPDYRPVSYTIYRDTDVQEFSNDDWGLGALVFNYAGDGFDIVSSSSFFARKIVQVDDNTEGTNGFFNDFFELDFSGVPFTVEIDARTKAYTHETRLSFEEGAVLPGLSGIFGVFHQYQRQKDANPGIFVQELEDAGFDPPYLAEVRARRTEKNTALFGELYLEPVEGLTFTGGLRQYWITQREDPSVDKGALFEPGGFFNAERTARQSGLVPKAVVSYEIGDQGNIYASVAKGFRVGGTNFALPPFCGADLDSLGLTFGEVGQFGSDSLWSYEVGAKSRLADGRISASAAAFHMDWSDIQQVGQLPSCGLTFITNAGKARIRGGELEIGGRPLANVPLSIQLGLGYLNAKLTDPGVLPQPAGSPLGLVPEWTASISGYYETPISQNADFFIASDYSYTSSTTVPSVTEEGAEFFTRQPINLVNANFGVKFGRAQVMIYGKNLLDNRLTFGDQPISGFERYEMVEGGGFSRLPRGPVTRPRQVGMQLRLDF</sequence>
<protein>
    <submittedName>
        <fullName evidence="16">TonB-dependent receptor</fullName>
    </submittedName>
</protein>
<evidence type="ECO:0000256" key="10">
    <source>
        <dbReference type="ARBA" id="ARBA00023237"/>
    </source>
</evidence>
<feature type="transmembrane region" description="Helical" evidence="13">
    <location>
        <begin position="70"/>
        <end position="91"/>
    </location>
</feature>
<feature type="domain" description="TonB-dependent receptor plug" evidence="15">
    <location>
        <begin position="121"/>
        <end position="224"/>
    </location>
</feature>
<evidence type="ECO:0000313" key="17">
    <source>
        <dbReference type="Proteomes" id="UP000461409"/>
    </source>
</evidence>
<evidence type="ECO:0000256" key="4">
    <source>
        <dbReference type="ARBA" id="ARBA00022496"/>
    </source>
</evidence>
<dbReference type="InterPro" id="IPR039426">
    <property type="entry name" value="TonB-dep_rcpt-like"/>
</dbReference>
<organism evidence="16 17">
    <name type="scientific">Aurantiacibacter rhizosphaerae</name>
    <dbReference type="NCBI Taxonomy" id="2691582"/>
    <lineage>
        <taxon>Bacteria</taxon>
        <taxon>Pseudomonadati</taxon>
        <taxon>Pseudomonadota</taxon>
        <taxon>Alphaproteobacteria</taxon>
        <taxon>Sphingomonadales</taxon>
        <taxon>Erythrobacteraceae</taxon>
        <taxon>Aurantiacibacter</taxon>
    </lineage>
</organism>
<evidence type="ECO:0000256" key="1">
    <source>
        <dbReference type="ARBA" id="ARBA00004571"/>
    </source>
</evidence>
<evidence type="ECO:0000259" key="14">
    <source>
        <dbReference type="Pfam" id="PF00593"/>
    </source>
</evidence>
<comment type="similarity">
    <text evidence="11 12">Belongs to the TonB-dependent receptor family.</text>
</comment>
<comment type="caution">
    <text evidence="16">The sequence shown here is derived from an EMBL/GenBank/DDBJ whole genome shotgun (WGS) entry which is preliminary data.</text>
</comment>
<evidence type="ECO:0000256" key="5">
    <source>
        <dbReference type="ARBA" id="ARBA00022692"/>
    </source>
</evidence>
<keyword evidence="13" id="KW-1133">Transmembrane helix</keyword>
<dbReference type="Pfam" id="PF07715">
    <property type="entry name" value="Plug"/>
    <property type="match status" value="1"/>
</dbReference>
<evidence type="ECO:0000256" key="12">
    <source>
        <dbReference type="RuleBase" id="RU003357"/>
    </source>
</evidence>
<evidence type="ECO:0000256" key="2">
    <source>
        <dbReference type="ARBA" id="ARBA00022448"/>
    </source>
</evidence>
<dbReference type="PANTHER" id="PTHR32552">
    <property type="entry name" value="FERRICHROME IRON RECEPTOR-RELATED"/>
    <property type="match status" value="1"/>
</dbReference>
<dbReference type="GO" id="GO:0009279">
    <property type="term" value="C:cell outer membrane"/>
    <property type="evidence" value="ECO:0007669"/>
    <property type="project" value="UniProtKB-SubCell"/>
</dbReference>
<evidence type="ECO:0000256" key="11">
    <source>
        <dbReference type="PROSITE-ProRule" id="PRU01360"/>
    </source>
</evidence>
<accession>A0A844XBH9</accession>
<dbReference type="EMBL" id="WUBR01000001">
    <property type="protein sequence ID" value="MWV27139.1"/>
    <property type="molecule type" value="Genomic_DNA"/>
</dbReference>
<dbReference type="GO" id="GO:0006826">
    <property type="term" value="P:iron ion transport"/>
    <property type="evidence" value="ECO:0007669"/>
    <property type="project" value="UniProtKB-KW"/>
</dbReference>
<proteinExistence type="inferred from homology"/>
<evidence type="ECO:0000256" key="6">
    <source>
        <dbReference type="ARBA" id="ARBA00023004"/>
    </source>
</evidence>
<evidence type="ECO:0000256" key="13">
    <source>
        <dbReference type="SAM" id="Phobius"/>
    </source>
</evidence>
<keyword evidence="9 11" id="KW-0472">Membrane</keyword>
<evidence type="ECO:0000256" key="8">
    <source>
        <dbReference type="ARBA" id="ARBA00023077"/>
    </source>
</evidence>
<keyword evidence="10 11" id="KW-0998">Cell outer membrane</keyword>
<dbReference type="Proteomes" id="UP000461409">
    <property type="component" value="Unassembled WGS sequence"/>
</dbReference>
<dbReference type="InterPro" id="IPR036942">
    <property type="entry name" value="Beta-barrel_TonB_sf"/>
</dbReference>
<evidence type="ECO:0000256" key="7">
    <source>
        <dbReference type="ARBA" id="ARBA00023065"/>
    </source>
</evidence>
<keyword evidence="3 11" id="KW-1134">Transmembrane beta strand</keyword>
<keyword evidence="4" id="KW-0410">Iron transport</keyword>
<comment type="subcellular location">
    <subcellularLocation>
        <location evidence="1 11">Cell outer membrane</location>
        <topology evidence="1 11">Multi-pass membrane protein</topology>
    </subcellularLocation>
</comment>
<keyword evidence="16" id="KW-0675">Receptor</keyword>
<reference evidence="16 17" key="1">
    <citation type="submission" date="2019-12" db="EMBL/GenBank/DDBJ databases">
        <authorList>
            <person name="Lee S.D."/>
        </authorList>
    </citation>
    <scope>NUCLEOTIDE SEQUENCE [LARGE SCALE GENOMIC DNA]</scope>
    <source>
        <strain evidence="16 17">GH3-10</strain>
    </source>
</reference>
<name>A0A844XBH9_9SPHN</name>
<dbReference type="Gene3D" id="2.40.170.20">
    <property type="entry name" value="TonB-dependent receptor, beta-barrel domain"/>
    <property type="match status" value="1"/>
</dbReference>
<keyword evidence="2 11" id="KW-0813">Transport</keyword>
<dbReference type="Pfam" id="PF00593">
    <property type="entry name" value="TonB_dep_Rec_b-barrel"/>
    <property type="match status" value="1"/>
</dbReference>
<reference evidence="16 17" key="2">
    <citation type="submission" date="2020-02" db="EMBL/GenBank/DDBJ databases">
        <title>Erythrobacter dongmakensis sp. nov., isolated from a tidal mudflat.</title>
        <authorList>
            <person name="Kim I.S."/>
        </authorList>
    </citation>
    <scope>NUCLEOTIDE SEQUENCE [LARGE SCALE GENOMIC DNA]</scope>
    <source>
        <strain evidence="16 17">GH3-10</strain>
    </source>
</reference>
<evidence type="ECO:0000256" key="3">
    <source>
        <dbReference type="ARBA" id="ARBA00022452"/>
    </source>
</evidence>
<dbReference type="InterPro" id="IPR000531">
    <property type="entry name" value="Beta-barrel_TonB"/>
</dbReference>
<dbReference type="InterPro" id="IPR012910">
    <property type="entry name" value="Plug_dom"/>
</dbReference>
<keyword evidence="17" id="KW-1185">Reference proteome</keyword>
<evidence type="ECO:0000256" key="9">
    <source>
        <dbReference type="ARBA" id="ARBA00023136"/>
    </source>
</evidence>